<name>A0A9Q1G3Q9_SYNKA</name>
<proteinExistence type="predicted"/>
<organism evidence="2 3">
    <name type="scientific">Synaphobranchus kaupii</name>
    <name type="common">Kaup's arrowtooth eel</name>
    <dbReference type="NCBI Taxonomy" id="118154"/>
    <lineage>
        <taxon>Eukaryota</taxon>
        <taxon>Metazoa</taxon>
        <taxon>Chordata</taxon>
        <taxon>Craniata</taxon>
        <taxon>Vertebrata</taxon>
        <taxon>Euteleostomi</taxon>
        <taxon>Actinopterygii</taxon>
        <taxon>Neopterygii</taxon>
        <taxon>Teleostei</taxon>
        <taxon>Anguilliformes</taxon>
        <taxon>Synaphobranchidae</taxon>
        <taxon>Synaphobranchus</taxon>
    </lineage>
</organism>
<evidence type="ECO:0000313" key="2">
    <source>
        <dbReference type="EMBL" id="KAJ8374902.1"/>
    </source>
</evidence>
<dbReference type="AlphaFoldDB" id="A0A9Q1G3Q9"/>
<protein>
    <submittedName>
        <fullName evidence="2">Uncharacterized protein</fullName>
    </submittedName>
</protein>
<reference evidence="2" key="1">
    <citation type="journal article" date="2023" name="Science">
        <title>Genome structures resolve the early diversification of teleost fishes.</title>
        <authorList>
            <person name="Parey E."/>
            <person name="Louis A."/>
            <person name="Montfort J."/>
            <person name="Bouchez O."/>
            <person name="Roques C."/>
            <person name="Iampietro C."/>
            <person name="Lluch J."/>
            <person name="Castinel A."/>
            <person name="Donnadieu C."/>
            <person name="Desvignes T."/>
            <person name="Floi Bucao C."/>
            <person name="Jouanno E."/>
            <person name="Wen M."/>
            <person name="Mejri S."/>
            <person name="Dirks R."/>
            <person name="Jansen H."/>
            <person name="Henkel C."/>
            <person name="Chen W.J."/>
            <person name="Zahm M."/>
            <person name="Cabau C."/>
            <person name="Klopp C."/>
            <person name="Thompson A.W."/>
            <person name="Robinson-Rechavi M."/>
            <person name="Braasch I."/>
            <person name="Lecointre G."/>
            <person name="Bobe J."/>
            <person name="Postlethwait J.H."/>
            <person name="Berthelot C."/>
            <person name="Roest Crollius H."/>
            <person name="Guiguen Y."/>
        </authorList>
    </citation>
    <scope>NUCLEOTIDE SEQUENCE</scope>
    <source>
        <strain evidence="2">WJC10195</strain>
    </source>
</reference>
<feature type="region of interest" description="Disordered" evidence="1">
    <location>
        <begin position="73"/>
        <end position="95"/>
    </location>
</feature>
<dbReference type="EMBL" id="JAINUF010000002">
    <property type="protein sequence ID" value="KAJ8374902.1"/>
    <property type="molecule type" value="Genomic_DNA"/>
</dbReference>
<comment type="caution">
    <text evidence="2">The sequence shown here is derived from an EMBL/GenBank/DDBJ whole genome shotgun (WGS) entry which is preliminary data.</text>
</comment>
<dbReference type="Proteomes" id="UP001152622">
    <property type="component" value="Chromosome 2"/>
</dbReference>
<feature type="region of interest" description="Disordered" evidence="1">
    <location>
        <begin position="1"/>
        <end position="26"/>
    </location>
</feature>
<gene>
    <name evidence="2" type="ORF">SKAU_G00054820</name>
</gene>
<evidence type="ECO:0000256" key="1">
    <source>
        <dbReference type="SAM" id="MobiDB-lite"/>
    </source>
</evidence>
<sequence>MPLNSKAVVAGAELDGRSNESPSYTEAHLIGGKQLPPHPTWEPEAWPQEDFQRFRKSTPAPAPVMAFPAGRQSFSRDCEQTPLATHPIPTPHFPF</sequence>
<evidence type="ECO:0000313" key="3">
    <source>
        <dbReference type="Proteomes" id="UP001152622"/>
    </source>
</evidence>
<keyword evidence="3" id="KW-1185">Reference proteome</keyword>
<accession>A0A9Q1G3Q9</accession>